<gene>
    <name evidence="2" type="ORF">H9977_09320</name>
</gene>
<dbReference type="AlphaFoldDB" id="A0A9D1X979"/>
<feature type="signal peptide" evidence="1">
    <location>
        <begin position="1"/>
        <end position="26"/>
    </location>
</feature>
<dbReference type="Proteomes" id="UP000886740">
    <property type="component" value="Unassembled WGS sequence"/>
</dbReference>
<accession>A0A9D1X979</accession>
<feature type="chain" id="PRO_5038637123" evidence="1">
    <location>
        <begin position="27"/>
        <end position="135"/>
    </location>
</feature>
<evidence type="ECO:0000313" key="2">
    <source>
        <dbReference type="EMBL" id="HIX75213.1"/>
    </source>
</evidence>
<dbReference type="EMBL" id="DXEL01000063">
    <property type="protein sequence ID" value="HIX75213.1"/>
    <property type="molecule type" value="Genomic_DNA"/>
</dbReference>
<proteinExistence type="predicted"/>
<evidence type="ECO:0000256" key="1">
    <source>
        <dbReference type="SAM" id="SignalP"/>
    </source>
</evidence>
<evidence type="ECO:0000313" key="3">
    <source>
        <dbReference type="Proteomes" id="UP000886740"/>
    </source>
</evidence>
<reference evidence="2" key="1">
    <citation type="journal article" date="2021" name="PeerJ">
        <title>Extensive microbial diversity within the chicken gut microbiome revealed by metagenomics and culture.</title>
        <authorList>
            <person name="Gilroy R."/>
            <person name="Ravi A."/>
            <person name="Getino M."/>
            <person name="Pursley I."/>
            <person name="Horton D.L."/>
            <person name="Alikhan N.F."/>
            <person name="Baker D."/>
            <person name="Gharbi K."/>
            <person name="Hall N."/>
            <person name="Watson M."/>
            <person name="Adriaenssens E.M."/>
            <person name="Foster-Nyarko E."/>
            <person name="Jarju S."/>
            <person name="Secka A."/>
            <person name="Antonio M."/>
            <person name="Oren A."/>
            <person name="Chaudhuri R.R."/>
            <person name="La Ragione R."/>
            <person name="Hildebrand F."/>
            <person name="Pallen M.J."/>
        </authorList>
    </citation>
    <scope>NUCLEOTIDE SEQUENCE</scope>
    <source>
        <strain evidence="2">ChiGjej6B6-14162</strain>
    </source>
</reference>
<organism evidence="2 3">
    <name type="scientific">Candidatus Parabacteroides intestinipullorum</name>
    <dbReference type="NCBI Taxonomy" id="2838723"/>
    <lineage>
        <taxon>Bacteria</taxon>
        <taxon>Pseudomonadati</taxon>
        <taxon>Bacteroidota</taxon>
        <taxon>Bacteroidia</taxon>
        <taxon>Bacteroidales</taxon>
        <taxon>Tannerellaceae</taxon>
        <taxon>Parabacteroides</taxon>
    </lineage>
</organism>
<keyword evidence="1" id="KW-0732">Signal</keyword>
<dbReference type="Pfam" id="PF12930">
    <property type="entry name" value="DUF3836"/>
    <property type="match status" value="1"/>
</dbReference>
<reference evidence="2" key="2">
    <citation type="submission" date="2021-04" db="EMBL/GenBank/DDBJ databases">
        <authorList>
            <person name="Gilroy R."/>
        </authorList>
    </citation>
    <scope>NUCLEOTIDE SEQUENCE</scope>
    <source>
        <strain evidence="2">ChiGjej6B6-14162</strain>
    </source>
</reference>
<comment type="caution">
    <text evidence="2">The sequence shown here is derived from an EMBL/GenBank/DDBJ whole genome shotgun (WGS) entry which is preliminary data.</text>
</comment>
<protein>
    <submittedName>
        <fullName evidence="2">DUF3836 domain-containing protein</fullName>
    </submittedName>
</protein>
<dbReference type="InterPro" id="IPR024339">
    <property type="entry name" value="DUF3836"/>
</dbReference>
<sequence length="135" mass="15847">MKTSVFGKSVLAFVFVIMSSFTMSWASSRDYLYDTKEENGKIISKEIFLKDGNYLNKQVRYEFKYNEAGQVMEKKAYRWNSAKNAWDNYYLITYSYDGSGDIQANYGMWNAKKKDFTLNNQQMVIPANNYNDIFS</sequence>
<dbReference type="Gene3D" id="2.40.128.720">
    <property type="match status" value="1"/>
</dbReference>
<name>A0A9D1X979_9BACT</name>